<name>N9MLH3_9GAMM</name>
<dbReference type="PANTHER" id="PTHR30531">
    <property type="entry name" value="FLAGELLAR BIOSYNTHETIC PROTEIN FLHB"/>
    <property type="match status" value="1"/>
</dbReference>
<dbReference type="PANTHER" id="PTHR30531:SF12">
    <property type="entry name" value="FLAGELLAR BIOSYNTHETIC PROTEIN FLHB"/>
    <property type="match status" value="1"/>
</dbReference>
<comment type="caution">
    <text evidence="7">The sequence shown here is derived from an EMBL/GenBank/DDBJ whole genome shotgun (WGS) entry which is preliminary data.</text>
</comment>
<dbReference type="InterPro" id="IPR006135">
    <property type="entry name" value="T3SS_substrate_exporter"/>
</dbReference>
<dbReference type="Gene3D" id="6.10.250.2080">
    <property type="match status" value="1"/>
</dbReference>
<keyword evidence="6" id="KW-0812">Transmembrane</keyword>
<dbReference type="GO" id="GO:0009306">
    <property type="term" value="P:protein secretion"/>
    <property type="evidence" value="ECO:0007669"/>
    <property type="project" value="InterPro"/>
</dbReference>
<evidence type="ECO:0000256" key="3">
    <source>
        <dbReference type="ARBA" id="ARBA00023225"/>
    </source>
</evidence>
<dbReference type="Gene3D" id="3.40.1690.10">
    <property type="entry name" value="secretion proteins EscU"/>
    <property type="match status" value="1"/>
</dbReference>
<feature type="region of interest" description="Disordered" evidence="5">
    <location>
        <begin position="226"/>
        <end position="245"/>
    </location>
</feature>
<dbReference type="OrthoDB" id="9807950at2"/>
<comment type="similarity">
    <text evidence="1">Belongs to the type III secretion exporter family.</text>
</comment>
<organism evidence="7 8">
    <name type="scientific">Acinetobacter dispersus</name>
    <dbReference type="NCBI Taxonomy" id="70348"/>
    <lineage>
        <taxon>Bacteria</taxon>
        <taxon>Pseudomonadati</taxon>
        <taxon>Pseudomonadota</taxon>
        <taxon>Gammaproteobacteria</taxon>
        <taxon>Moraxellales</taxon>
        <taxon>Moraxellaceae</taxon>
        <taxon>Acinetobacter</taxon>
    </lineage>
</organism>
<feature type="compositionally biased region" description="Basic and acidic residues" evidence="5">
    <location>
        <begin position="226"/>
        <end position="240"/>
    </location>
</feature>
<keyword evidence="3" id="KW-0813">Transport</keyword>
<feature type="transmembrane region" description="Helical" evidence="6">
    <location>
        <begin position="31"/>
        <end position="53"/>
    </location>
</feature>
<keyword evidence="8" id="KW-1185">Reference proteome</keyword>
<feature type="transmembrane region" description="Helical" evidence="6">
    <location>
        <begin position="187"/>
        <end position="211"/>
    </location>
</feature>
<dbReference type="GO" id="GO:0005886">
    <property type="term" value="C:plasma membrane"/>
    <property type="evidence" value="ECO:0007669"/>
    <property type="project" value="TreeGrafter"/>
</dbReference>
<feature type="transmembrane region" description="Helical" evidence="6">
    <location>
        <begin position="141"/>
        <end position="167"/>
    </location>
</feature>
<evidence type="ECO:0000256" key="2">
    <source>
        <dbReference type="ARBA" id="ARBA00021622"/>
    </source>
</evidence>
<dbReference type="InterPro" id="IPR029025">
    <property type="entry name" value="T3SS_substrate_exporter_C"/>
</dbReference>
<dbReference type="eggNOG" id="COG1377">
    <property type="taxonomic scope" value="Bacteria"/>
</dbReference>
<accession>N9MLH3</accession>
<gene>
    <name evidence="7" type="ORF">F904_01493</name>
</gene>
<keyword evidence="6" id="KW-0472">Membrane</keyword>
<dbReference type="PRINTS" id="PR00950">
    <property type="entry name" value="TYPE3IMSPROT"/>
</dbReference>
<keyword evidence="6" id="KW-1133">Transmembrane helix</keyword>
<keyword evidence="3" id="KW-1006">Bacterial flagellum protein export</keyword>
<evidence type="ECO:0000256" key="5">
    <source>
        <dbReference type="SAM" id="MobiDB-lite"/>
    </source>
</evidence>
<dbReference type="HOGENOM" id="CLU_041013_1_2_6"/>
<dbReference type="Pfam" id="PF01312">
    <property type="entry name" value="Bac_export_2"/>
    <property type="match status" value="1"/>
</dbReference>
<sequence>MDDQQEKTEQATPYKLEQAKKKGNVAKSMDLLSFVIIATFIAGFAILSGKIALELVRQTTWWLSHADMLVQNNLSNAAYLGGKSLSKLISVIFPLIFMLIVAAIAISLFYSGFVFSFTALKPDLNRLNPVKGLKKIFSKRIFVEVLRVVIKGLLFFVVTYFAILHIIQQLTSHLSRTPQAIGLAFSQATITLMLSLVAVMAAFAIFDMWYAKREFSRQMRMSQKEVKDEYRHREGSPELKSKRRRNQQEFFSKVKAISQVKKADVVIINPTHYAVALIYQPEKMQTPIVLATGTGMLAHMIRRVARKHQVPILHRPIVARYIYANCAINQPIPTEMHNDVVDIYRWVIALPNSKLKL</sequence>
<dbReference type="SUPFAM" id="SSF160544">
    <property type="entry name" value="EscU C-terminal domain-like"/>
    <property type="match status" value="1"/>
</dbReference>
<proteinExistence type="inferred from homology"/>
<evidence type="ECO:0000256" key="6">
    <source>
        <dbReference type="SAM" id="Phobius"/>
    </source>
</evidence>
<evidence type="ECO:0000313" key="7">
    <source>
        <dbReference type="EMBL" id="ENW91556.1"/>
    </source>
</evidence>
<evidence type="ECO:0000256" key="4">
    <source>
        <dbReference type="ARBA" id="ARBA00025078"/>
    </source>
</evidence>
<evidence type="ECO:0000256" key="1">
    <source>
        <dbReference type="ARBA" id="ARBA00010690"/>
    </source>
</evidence>
<dbReference type="PATRIC" id="fig|1217703.3.peg.1434"/>
<keyword evidence="3" id="KW-0653">Protein transport</keyword>
<dbReference type="Proteomes" id="UP000013261">
    <property type="component" value="Unassembled WGS sequence"/>
</dbReference>
<evidence type="ECO:0000313" key="8">
    <source>
        <dbReference type="Proteomes" id="UP000013261"/>
    </source>
</evidence>
<dbReference type="AlphaFoldDB" id="N9MLH3"/>
<comment type="function">
    <text evidence="4">Required for formation of the rod structure in the basal body of the flagellar apparatus. Together with FliI and FliH, may constitute the export apparatus of flagellin.</text>
</comment>
<feature type="transmembrane region" description="Helical" evidence="6">
    <location>
        <begin position="91"/>
        <end position="120"/>
    </location>
</feature>
<dbReference type="EMBL" id="APRL01000013">
    <property type="protein sequence ID" value="ENW91556.1"/>
    <property type="molecule type" value="Genomic_DNA"/>
</dbReference>
<dbReference type="RefSeq" id="WP_005187026.1">
    <property type="nucleotide sequence ID" value="NZ_KB850050.1"/>
</dbReference>
<protein>
    <recommendedName>
        <fullName evidence="2">Flagellar biosynthetic protein FlhB</fullName>
    </recommendedName>
</protein>
<reference evidence="7 8" key="1">
    <citation type="submission" date="2013-02" db="EMBL/GenBank/DDBJ databases">
        <title>The Genome Sequence of Acinetobacter sp. ANC 4105.</title>
        <authorList>
            <consortium name="The Broad Institute Genome Sequencing Platform"/>
            <consortium name="The Broad Institute Genome Sequencing Center for Infectious Disease"/>
            <person name="Cerqueira G."/>
            <person name="Feldgarden M."/>
            <person name="Courvalin P."/>
            <person name="Perichon B."/>
            <person name="Grillot-Courvalin C."/>
            <person name="Clermont D."/>
            <person name="Rocha E."/>
            <person name="Yoon E.-J."/>
            <person name="Nemec A."/>
            <person name="Walker B."/>
            <person name="Young S.K."/>
            <person name="Zeng Q."/>
            <person name="Gargeya S."/>
            <person name="Fitzgerald M."/>
            <person name="Haas B."/>
            <person name="Abouelleil A."/>
            <person name="Alvarado L."/>
            <person name="Arachchi H.M."/>
            <person name="Berlin A.M."/>
            <person name="Chapman S.B."/>
            <person name="Dewar J."/>
            <person name="Goldberg J."/>
            <person name="Griggs A."/>
            <person name="Gujja S."/>
            <person name="Hansen M."/>
            <person name="Howarth C."/>
            <person name="Imamovic A."/>
            <person name="Larimer J."/>
            <person name="McCowan C."/>
            <person name="Murphy C."/>
            <person name="Neiman D."/>
            <person name="Pearson M."/>
            <person name="Priest M."/>
            <person name="Roberts A."/>
            <person name="Saif S."/>
            <person name="Shea T."/>
            <person name="Sisk P."/>
            <person name="Sykes S."/>
            <person name="Wortman J."/>
            <person name="Nusbaum C."/>
            <person name="Birren B."/>
        </authorList>
    </citation>
    <scope>NUCLEOTIDE SEQUENCE [LARGE SCALE GENOMIC DNA]</scope>
    <source>
        <strain evidence="7 8">ANC 4105</strain>
    </source>
</reference>